<evidence type="ECO:0000256" key="1">
    <source>
        <dbReference type="ARBA" id="ARBA00007637"/>
    </source>
</evidence>
<dbReference type="Gene3D" id="3.90.25.10">
    <property type="entry name" value="UDP-galactose 4-epimerase, domain 1"/>
    <property type="match status" value="1"/>
</dbReference>
<protein>
    <submittedName>
        <fullName evidence="3">NAD-dependent epimerase/dehydratase family protein</fullName>
    </submittedName>
</protein>
<dbReference type="PANTHER" id="PTHR43000">
    <property type="entry name" value="DTDP-D-GLUCOSE 4,6-DEHYDRATASE-RELATED"/>
    <property type="match status" value="1"/>
</dbReference>
<dbReference type="SUPFAM" id="SSF51735">
    <property type="entry name" value="NAD(P)-binding Rossmann-fold domains"/>
    <property type="match status" value="1"/>
</dbReference>
<comment type="similarity">
    <text evidence="1">Belongs to the NAD(P)-dependent epimerase/dehydratase family.</text>
</comment>
<dbReference type="CDD" id="cd05255">
    <property type="entry name" value="SQD1_like_SDR_e"/>
    <property type="match status" value="1"/>
</dbReference>
<dbReference type="RefSeq" id="WP_069074701.1">
    <property type="nucleotide sequence ID" value="NZ_CP054698.1"/>
</dbReference>
<dbReference type="InterPro" id="IPR001509">
    <property type="entry name" value="Epimerase_deHydtase"/>
</dbReference>
<name>A0A7D7QM54_9NOSO</name>
<keyword evidence="4" id="KW-1185">Reference proteome</keyword>
<evidence type="ECO:0000313" key="4">
    <source>
        <dbReference type="Proteomes" id="UP000514713"/>
    </source>
</evidence>
<evidence type="ECO:0000313" key="3">
    <source>
        <dbReference type="EMBL" id="QMS88400.1"/>
    </source>
</evidence>
<reference evidence="4" key="1">
    <citation type="submission" date="2020-06" db="EMBL/GenBank/DDBJ databases">
        <title>Nostoc edaphicum CCNP1411 genome.</title>
        <authorList>
            <person name="Fidor A."/>
            <person name="Grabski M."/>
            <person name="Gawor J."/>
            <person name="Gromadka R."/>
            <person name="Wegrzyn G."/>
            <person name="Mazur-Marzec H."/>
        </authorList>
    </citation>
    <scope>NUCLEOTIDE SEQUENCE [LARGE SCALE GENOMIC DNA]</scope>
    <source>
        <strain evidence="4">CCNP1411</strain>
    </source>
</reference>
<sequence length="384" mass="43447">MKVLVIGGDGYCGWATALYLSNRGYEVGILDSLVRRHWDNELGVETLTPIALIQQRLQRWQDLTGKSIDLFIGDITNYEFLHKTLQQFQPNALVHFGEQRSAPFSMIDREHAVVTQVNNVVGTLNLLYAMREDFPDCHLVKLGTMGEYGTPNIDIEEGYITIEHNGRKDTLPYPKQPGSMYHLSKVHDSHNIHFACRIWGLRATDLNQGVVYGVLTEETGMDELLINRLDYDGVFGTALNRFCIQAAIGHPLTVYGKGGQTRGFLDIRDTVRCVELAIANPAQPGEFRVFNQFTEQFSVGDLALMVKKAGNAMGLSVEINHLDNPRVEKEEHYFNAKNTKLLDLGLQPHLLSDSLLDSLLNFAIKYQKRVDHKQILPKVSWHRN</sequence>
<dbReference type="InterPro" id="IPR036291">
    <property type="entry name" value="NAD(P)-bd_dom_sf"/>
</dbReference>
<dbReference type="EMBL" id="CP054698">
    <property type="protein sequence ID" value="QMS88400.1"/>
    <property type="molecule type" value="Genomic_DNA"/>
</dbReference>
<dbReference type="KEGG" id="ned:HUN01_12645"/>
<organism evidence="3 4">
    <name type="scientific">Nostoc edaphicum CCNP1411</name>
    <dbReference type="NCBI Taxonomy" id="1472755"/>
    <lineage>
        <taxon>Bacteria</taxon>
        <taxon>Bacillati</taxon>
        <taxon>Cyanobacteriota</taxon>
        <taxon>Cyanophyceae</taxon>
        <taxon>Nostocales</taxon>
        <taxon>Nostocaceae</taxon>
        <taxon>Nostoc</taxon>
    </lineage>
</organism>
<dbReference type="AlphaFoldDB" id="A0A7D7QM54"/>
<dbReference type="Pfam" id="PF01370">
    <property type="entry name" value="Epimerase"/>
    <property type="match status" value="1"/>
</dbReference>
<evidence type="ECO:0000259" key="2">
    <source>
        <dbReference type="Pfam" id="PF01370"/>
    </source>
</evidence>
<dbReference type="Proteomes" id="UP000514713">
    <property type="component" value="Chromosome"/>
</dbReference>
<dbReference type="Gene3D" id="3.40.50.720">
    <property type="entry name" value="NAD(P)-binding Rossmann-like Domain"/>
    <property type="match status" value="1"/>
</dbReference>
<feature type="domain" description="NAD-dependent epimerase/dehydratase" evidence="2">
    <location>
        <begin position="3"/>
        <end position="291"/>
    </location>
</feature>
<gene>
    <name evidence="3" type="ORF">HUN01_12645</name>
</gene>
<accession>A0A7D7QM54</accession>
<proteinExistence type="inferred from homology"/>